<evidence type="ECO:0000313" key="1">
    <source>
        <dbReference type="EnsemblPlants" id="cds.evm.model.03.875"/>
    </source>
</evidence>
<reference evidence="1" key="2">
    <citation type="submission" date="2021-03" db="UniProtKB">
        <authorList>
            <consortium name="EnsemblPlants"/>
        </authorList>
    </citation>
    <scope>IDENTIFICATION</scope>
</reference>
<organism evidence="1 2">
    <name type="scientific">Cannabis sativa</name>
    <name type="common">Hemp</name>
    <name type="synonym">Marijuana</name>
    <dbReference type="NCBI Taxonomy" id="3483"/>
    <lineage>
        <taxon>Eukaryota</taxon>
        <taxon>Viridiplantae</taxon>
        <taxon>Streptophyta</taxon>
        <taxon>Embryophyta</taxon>
        <taxon>Tracheophyta</taxon>
        <taxon>Spermatophyta</taxon>
        <taxon>Magnoliopsida</taxon>
        <taxon>eudicotyledons</taxon>
        <taxon>Gunneridae</taxon>
        <taxon>Pentapetalae</taxon>
        <taxon>rosids</taxon>
        <taxon>fabids</taxon>
        <taxon>Rosales</taxon>
        <taxon>Cannabaceae</taxon>
        <taxon>Cannabis</taxon>
    </lineage>
</organism>
<keyword evidence="2" id="KW-1185">Reference proteome</keyword>
<proteinExistence type="predicted"/>
<evidence type="ECO:0000313" key="2">
    <source>
        <dbReference type="Proteomes" id="UP000596661"/>
    </source>
</evidence>
<dbReference type="Proteomes" id="UP000596661">
    <property type="component" value="Chromosome 3"/>
</dbReference>
<sequence length="294" mass="33938">MLDWCTTNNNWTGLFPNATLTHGGFVGSNHRALKVHLTPNPNLSLFSKPKHFLFKNVWLQELNWDKRIVDYWRSSSSDFDPISNLMRLQEHCPINLQKWNHKSNFKFKRQIEVTSKELELHGDQKTKFFHKFASQRETFNQIKELTDDEGKVLSSDEEIIKEIENYFKSLFSSSNPSSKDISRTLIGIDKELSSLYKAPLLEDVFKAVLSFLNHGKEIGNLNKILITLRLKSTLNNTMSPNQSAFLPNCLILKNVIVAQKVAHAIKLTTKGRKGWMALKLDMAKAFDRVEQKFI</sequence>
<dbReference type="Gramene" id="evm.model.03.875">
    <property type="protein sequence ID" value="cds.evm.model.03.875"/>
    <property type="gene ID" value="evm.TU.03.875"/>
</dbReference>
<name>A0A803PAS4_CANSA</name>
<reference evidence="1" key="1">
    <citation type="submission" date="2018-11" db="EMBL/GenBank/DDBJ databases">
        <authorList>
            <person name="Grassa J C."/>
        </authorList>
    </citation>
    <scope>NUCLEOTIDE SEQUENCE [LARGE SCALE GENOMIC DNA]</scope>
</reference>
<accession>A0A803PAS4</accession>
<dbReference type="AlphaFoldDB" id="A0A803PAS4"/>
<dbReference type="EMBL" id="UZAU01000269">
    <property type="status" value="NOT_ANNOTATED_CDS"/>
    <property type="molecule type" value="Genomic_DNA"/>
</dbReference>
<dbReference type="EnsemblPlants" id="evm.model.03.875">
    <property type="protein sequence ID" value="cds.evm.model.03.875"/>
    <property type="gene ID" value="evm.TU.03.875"/>
</dbReference>
<protein>
    <recommendedName>
        <fullName evidence="3">Reverse transcriptase</fullName>
    </recommendedName>
</protein>
<evidence type="ECO:0008006" key="3">
    <source>
        <dbReference type="Google" id="ProtNLM"/>
    </source>
</evidence>